<protein>
    <submittedName>
        <fullName evidence="3">SDR family NAD(P)-dependent oxidoreductase</fullName>
    </submittedName>
</protein>
<dbReference type="SUPFAM" id="SSF51735">
    <property type="entry name" value="NAD(P)-binding Rossmann-fold domains"/>
    <property type="match status" value="1"/>
</dbReference>
<comment type="similarity">
    <text evidence="1">Belongs to the short-chain dehydrogenases/reductases (SDR) family.</text>
</comment>
<dbReference type="InterPro" id="IPR036291">
    <property type="entry name" value="NAD(P)-bd_dom_sf"/>
</dbReference>
<dbReference type="InterPro" id="IPR002347">
    <property type="entry name" value="SDR_fam"/>
</dbReference>
<reference evidence="3 4" key="1">
    <citation type="submission" date="2024-03" db="EMBL/GenBank/DDBJ databases">
        <title>Natural products discovery in diverse microorganisms through a two-stage MS feature dereplication strategy.</title>
        <authorList>
            <person name="Zhang R."/>
        </authorList>
    </citation>
    <scope>NUCLEOTIDE SEQUENCE [LARGE SCALE GENOMIC DNA]</scope>
    <source>
        <strain evidence="3 4">18930</strain>
    </source>
</reference>
<accession>A0ABZ2PLA9</accession>
<evidence type="ECO:0000313" key="4">
    <source>
        <dbReference type="Proteomes" id="UP001432000"/>
    </source>
</evidence>
<name>A0ABZ2PLA9_9NOCA</name>
<evidence type="ECO:0000313" key="3">
    <source>
        <dbReference type="EMBL" id="WXG69962.1"/>
    </source>
</evidence>
<gene>
    <name evidence="3" type="ORF">WDS16_05300</name>
</gene>
<dbReference type="Gene3D" id="3.40.50.720">
    <property type="entry name" value="NAD(P)-binding Rossmann-like Domain"/>
    <property type="match status" value="1"/>
</dbReference>
<proteinExistence type="inferred from homology"/>
<evidence type="ECO:0000256" key="1">
    <source>
        <dbReference type="ARBA" id="ARBA00006484"/>
    </source>
</evidence>
<dbReference type="Pfam" id="PF00106">
    <property type="entry name" value="adh_short"/>
    <property type="match status" value="1"/>
</dbReference>
<keyword evidence="2" id="KW-0560">Oxidoreductase</keyword>
<dbReference type="EMBL" id="CP147846">
    <property type="protein sequence ID" value="WXG69962.1"/>
    <property type="molecule type" value="Genomic_DNA"/>
</dbReference>
<organism evidence="3 4">
    <name type="scientific">Rhodococcus sovatensis</name>
    <dbReference type="NCBI Taxonomy" id="1805840"/>
    <lineage>
        <taxon>Bacteria</taxon>
        <taxon>Bacillati</taxon>
        <taxon>Actinomycetota</taxon>
        <taxon>Actinomycetes</taxon>
        <taxon>Mycobacteriales</taxon>
        <taxon>Nocardiaceae</taxon>
        <taxon>Rhodococcus</taxon>
    </lineage>
</organism>
<dbReference type="RefSeq" id="WP_338891057.1">
    <property type="nucleotide sequence ID" value="NZ_CP147846.1"/>
</dbReference>
<evidence type="ECO:0000256" key="2">
    <source>
        <dbReference type="ARBA" id="ARBA00023002"/>
    </source>
</evidence>
<dbReference type="PANTHER" id="PTHR43008:SF4">
    <property type="entry name" value="CHAIN DEHYDROGENASE, PUTATIVE (AFU_ORTHOLOGUE AFUA_4G08710)-RELATED"/>
    <property type="match status" value="1"/>
</dbReference>
<keyword evidence="4" id="KW-1185">Reference proteome</keyword>
<sequence>MSERSIHVVSGGASGIGLAIVHRLLARGDEVVVVDRSPAPDELGRDGVTYFQQDVSDLVGVAAAATRILNQYPRVASVVASAGLERVS</sequence>
<dbReference type="PANTHER" id="PTHR43008">
    <property type="entry name" value="BENZIL REDUCTASE"/>
    <property type="match status" value="1"/>
</dbReference>
<dbReference type="Proteomes" id="UP001432000">
    <property type="component" value="Chromosome"/>
</dbReference>